<dbReference type="Proteomes" id="UP000678499">
    <property type="component" value="Unassembled WGS sequence"/>
</dbReference>
<protein>
    <submittedName>
        <fullName evidence="2">Uncharacterized protein</fullName>
    </submittedName>
</protein>
<evidence type="ECO:0000313" key="2">
    <source>
        <dbReference type="EMBL" id="CAD7277717.1"/>
    </source>
</evidence>
<dbReference type="AlphaFoldDB" id="A0A7R9GEB0"/>
<keyword evidence="3" id="KW-1185">Reference proteome</keyword>
<keyword evidence="1" id="KW-0472">Membrane</keyword>
<name>A0A7R9GEB0_9CRUS</name>
<reference evidence="2" key="1">
    <citation type="submission" date="2020-11" db="EMBL/GenBank/DDBJ databases">
        <authorList>
            <person name="Tran Van P."/>
        </authorList>
    </citation>
    <scope>NUCLEOTIDE SEQUENCE</scope>
</reference>
<proteinExistence type="predicted"/>
<gene>
    <name evidence="2" type="ORF">NMOB1V02_LOCUS5444</name>
</gene>
<sequence>MVNQEELTTCPRRLRTIEQLARLPYAANIIGAVEGTDSYLKEAKIPIFSSALGAYEAVIKWIACLPIISTMINVSDWMVAFYLETVFFIVIKIGSIFIQSKRKLGELTEPESLGRLVPPVIKDSRLVEMAGNLRLPTGDDVSRNMPAGMTDVFLEKKKAYGVILSLRWAPYPTGFGGEEPVVRGFREGRWTARVGESRVASGTGSARCVLAAYSKYAR</sequence>
<keyword evidence="1" id="KW-0812">Transmembrane</keyword>
<keyword evidence="1" id="KW-1133">Transmembrane helix</keyword>
<organism evidence="2">
    <name type="scientific">Notodromas monacha</name>
    <dbReference type="NCBI Taxonomy" id="399045"/>
    <lineage>
        <taxon>Eukaryota</taxon>
        <taxon>Metazoa</taxon>
        <taxon>Ecdysozoa</taxon>
        <taxon>Arthropoda</taxon>
        <taxon>Crustacea</taxon>
        <taxon>Oligostraca</taxon>
        <taxon>Ostracoda</taxon>
        <taxon>Podocopa</taxon>
        <taxon>Podocopida</taxon>
        <taxon>Cypridocopina</taxon>
        <taxon>Cypridoidea</taxon>
        <taxon>Cyprididae</taxon>
        <taxon>Notodromas</taxon>
    </lineage>
</organism>
<accession>A0A7R9GEB0</accession>
<evidence type="ECO:0000313" key="3">
    <source>
        <dbReference type="Proteomes" id="UP000678499"/>
    </source>
</evidence>
<evidence type="ECO:0000256" key="1">
    <source>
        <dbReference type="SAM" id="Phobius"/>
    </source>
</evidence>
<dbReference type="EMBL" id="OA883022">
    <property type="protein sequence ID" value="CAD7277717.1"/>
    <property type="molecule type" value="Genomic_DNA"/>
</dbReference>
<dbReference type="EMBL" id="CAJPEX010000985">
    <property type="protein sequence ID" value="CAG0917869.1"/>
    <property type="molecule type" value="Genomic_DNA"/>
</dbReference>
<feature type="transmembrane region" description="Helical" evidence="1">
    <location>
        <begin position="79"/>
        <end position="98"/>
    </location>
</feature>